<keyword evidence="4" id="KW-1185">Reference proteome</keyword>
<dbReference type="OMA" id="MANVATW"/>
<evidence type="ECO:0000313" key="4">
    <source>
        <dbReference type="Proteomes" id="UP000019132"/>
    </source>
</evidence>
<reference evidence="3" key="3">
    <citation type="submission" date="2015-02" db="UniProtKB">
        <authorList>
            <consortium name="EnsemblProtists"/>
        </authorList>
    </citation>
    <scope>IDENTIFICATION</scope>
    <source>
        <strain evidence="3">DAOM BR144</strain>
    </source>
</reference>
<evidence type="ECO:0000256" key="1">
    <source>
        <dbReference type="SAM" id="Coils"/>
    </source>
</evidence>
<reference evidence="4" key="1">
    <citation type="journal article" date="2010" name="Genome Biol.">
        <title>Genome sequence of the necrotrophic plant pathogen Pythium ultimum reveals original pathogenicity mechanisms and effector repertoire.</title>
        <authorList>
            <person name="Levesque C.A."/>
            <person name="Brouwer H."/>
            <person name="Cano L."/>
            <person name="Hamilton J.P."/>
            <person name="Holt C."/>
            <person name="Huitema E."/>
            <person name="Raffaele S."/>
            <person name="Robideau G.P."/>
            <person name="Thines M."/>
            <person name="Win J."/>
            <person name="Zerillo M.M."/>
            <person name="Beakes G.W."/>
            <person name="Boore J.L."/>
            <person name="Busam D."/>
            <person name="Dumas B."/>
            <person name="Ferriera S."/>
            <person name="Fuerstenberg S.I."/>
            <person name="Gachon C.M."/>
            <person name="Gaulin E."/>
            <person name="Govers F."/>
            <person name="Grenville-Briggs L."/>
            <person name="Horner N."/>
            <person name="Hostetler J."/>
            <person name="Jiang R.H."/>
            <person name="Johnson J."/>
            <person name="Krajaejun T."/>
            <person name="Lin H."/>
            <person name="Meijer H.J."/>
            <person name="Moore B."/>
            <person name="Morris P."/>
            <person name="Phuntmart V."/>
            <person name="Puiu D."/>
            <person name="Shetty J."/>
            <person name="Stajich J.E."/>
            <person name="Tripathy S."/>
            <person name="Wawra S."/>
            <person name="van West P."/>
            <person name="Whitty B.R."/>
            <person name="Coutinho P.M."/>
            <person name="Henrissat B."/>
            <person name="Martin F."/>
            <person name="Thomas P.D."/>
            <person name="Tyler B.M."/>
            <person name="De Vries R.P."/>
            <person name="Kamoun S."/>
            <person name="Yandell M."/>
            <person name="Tisserat N."/>
            <person name="Buell C.R."/>
        </authorList>
    </citation>
    <scope>NUCLEOTIDE SEQUENCE</scope>
    <source>
        <strain evidence="4">DAOM:BR144</strain>
    </source>
</reference>
<name>K3W8X7_GLOUD</name>
<keyword evidence="1" id="KW-0175">Coiled coil</keyword>
<dbReference type="eggNOG" id="ENOG502R0WM">
    <property type="taxonomic scope" value="Eukaryota"/>
</dbReference>
<evidence type="ECO:0000256" key="2">
    <source>
        <dbReference type="SAM" id="MobiDB-lite"/>
    </source>
</evidence>
<accession>K3W8X7</accession>
<dbReference type="VEuPathDB" id="FungiDB:PYU1_G001418"/>
<evidence type="ECO:0000313" key="3">
    <source>
        <dbReference type="EnsemblProtists" id="PYU1_T001418"/>
    </source>
</evidence>
<feature type="region of interest" description="Disordered" evidence="2">
    <location>
        <begin position="64"/>
        <end position="128"/>
    </location>
</feature>
<reference evidence="4" key="2">
    <citation type="submission" date="2010-04" db="EMBL/GenBank/DDBJ databases">
        <authorList>
            <person name="Buell R."/>
            <person name="Hamilton J."/>
            <person name="Hostetler J."/>
        </authorList>
    </citation>
    <scope>NUCLEOTIDE SEQUENCE [LARGE SCALE GENOMIC DNA]</scope>
    <source>
        <strain evidence="4">DAOM:BR144</strain>
    </source>
</reference>
<dbReference type="HOGENOM" id="CLU_027764_5_0_1"/>
<organism evidence="3 4">
    <name type="scientific">Globisporangium ultimum (strain ATCC 200006 / CBS 805.95 / DAOM BR144)</name>
    <name type="common">Pythium ultimum</name>
    <dbReference type="NCBI Taxonomy" id="431595"/>
    <lineage>
        <taxon>Eukaryota</taxon>
        <taxon>Sar</taxon>
        <taxon>Stramenopiles</taxon>
        <taxon>Oomycota</taxon>
        <taxon>Peronosporomycetes</taxon>
        <taxon>Pythiales</taxon>
        <taxon>Pythiaceae</taxon>
        <taxon>Globisporangium</taxon>
    </lineage>
</organism>
<protein>
    <submittedName>
        <fullName evidence="3">Uncharacterized protein</fullName>
    </submittedName>
</protein>
<dbReference type="Proteomes" id="UP000019132">
    <property type="component" value="Unassembled WGS sequence"/>
</dbReference>
<dbReference type="EnsemblProtists" id="PYU1_T001418">
    <property type="protein sequence ID" value="PYU1_T001418"/>
    <property type="gene ID" value="PYU1_G001418"/>
</dbReference>
<dbReference type="EMBL" id="GL376626">
    <property type="status" value="NOT_ANNOTATED_CDS"/>
    <property type="molecule type" value="Genomic_DNA"/>
</dbReference>
<sequence>MDDEHFLYELEAYLDAHELLYPALWSLAEQEQHEGGADALSAALEATDAPLALDDIPWEELQAAADSSPVDAPMDPLAETTSLHSPSSEGWSSHSSRSDETASFANSKDQSRQRTRKKRNSTRDRMQSELKQLRTEAAELEQKLGELHVLQQQEEKVVARHQSEDALLLATWKRIAKRRLDEREHVESENRQLKKRVANQAALTRNLQECIQQMANVATWDPTAPNGREHIPQVLSCGVVTASAEDVAILERLIAELDAEFARLDRVFQESGLCNWQADISTRANSQMNMKRQQCGSHGDGGSLYIELLDAIVVPLELKLAYAVSWHSWELGKNCVVFDRKPANVSAYKTRIEISMDGEVVAFDFLNVTRSYQETSSRINCVWRGVTKADAHFPGVYIDETGWQVMEPILGDSIRPTTSIHTCSHLKSKRFSGTDVSVEDTQVSSLADVAVSTYESDMLQMNKMMKELLVQESHENANGLRYLQ</sequence>
<dbReference type="AlphaFoldDB" id="K3W8X7"/>
<feature type="coiled-coil region" evidence="1">
    <location>
        <begin position="176"/>
        <end position="203"/>
    </location>
</feature>
<feature type="compositionally biased region" description="Low complexity" evidence="2">
    <location>
        <begin position="82"/>
        <end position="95"/>
    </location>
</feature>
<dbReference type="InParanoid" id="K3W8X7"/>
<proteinExistence type="predicted"/>